<dbReference type="RefSeq" id="WP_208236146.1">
    <property type="nucleotide sequence ID" value="NZ_JAGEPF010000001.1"/>
</dbReference>
<dbReference type="EMBL" id="JAGEPF010000001">
    <property type="protein sequence ID" value="MBO2456337.1"/>
    <property type="molecule type" value="Genomic_DNA"/>
</dbReference>
<evidence type="ECO:0008006" key="4">
    <source>
        <dbReference type="Google" id="ProtNLM"/>
    </source>
</evidence>
<proteinExistence type="predicted"/>
<organism evidence="2 3">
    <name type="scientific">Actinomadura violacea</name>
    <dbReference type="NCBI Taxonomy" id="2819934"/>
    <lineage>
        <taxon>Bacteria</taxon>
        <taxon>Bacillati</taxon>
        <taxon>Actinomycetota</taxon>
        <taxon>Actinomycetes</taxon>
        <taxon>Streptosporangiales</taxon>
        <taxon>Thermomonosporaceae</taxon>
        <taxon>Actinomadura</taxon>
    </lineage>
</organism>
<evidence type="ECO:0000313" key="3">
    <source>
        <dbReference type="Proteomes" id="UP000680206"/>
    </source>
</evidence>
<evidence type="ECO:0000256" key="1">
    <source>
        <dbReference type="SAM" id="SignalP"/>
    </source>
</evidence>
<gene>
    <name evidence="2" type="ORF">J4709_01875</name>
</gene>
<protein>
    <recommendedName>
        <fullName evidence="4">Spore-associated protein A</fullName>
    </recommendedName>
</protein>
<feature type="chain" id="PRO_5046621274" description="Spore-associated protein A" evidence="1">
    <location>
        <begin position="31"/>
        <end position="152"/>
    </location>
</feature>
<dbReference type="Proteomes" id="UP000680206">
    <property type="component" value="Unassembled WGS sequence"/>
</dbReference>
<sequence length="152" mass="16035">MRLIAKITTTILAASIAGAGVTAVTAPANAATGSCGAGYRYLKGKNHFPIKHGKKVGGYADLYYNAGNGQNCAIVRANGSGTSHITVLLSRYDKKNYAPEKTVTEGWGKKQNFKYYAGPVKIWAKGRCITVVGSLKKGSVYYQGGATKVHCG</sequence>
<feature type="signal peptide" evidence="1">
    <location>
        <begin position="1"/>
        <end position="30"/>
    </location>
</feature>
<reference evidence="2 3" key="1">
    <citation type="submission" date="2021-03" db="EMBL/GenBank/DDBJ databases">
        <title>Actinomadura violae sp. nov., isolated from lichen in Thailand.</title>
        <authorList>
            <person name="Kanchanasin P."/>
            <person name="Saeng-In P."/>
            <person name="Phongsopitanun W."/>
            <person name="Yuki M."/>
            <person name="Kudo T."/>
            <person name="Ohkuma M."/>
            <person name="Tanasupawat S."/>
        </authorList>
    </citation>
    <scope>NUCLEOTIDE SEQUENCE [LARGE SCALE GENOMIC DNA]</scope>
    <source>
        <strain evidence="2 3">LCR2-06</strain>
    </source>
</reference>
<accession>A0ABS3RI01</accession>
<evidence type="ECO:0000313" key="2">
    <source>
        <dbReference type="EMBL" id="MBO2456337.1"/>
    </source>
</evidence>
<name>A0ABS3RI01_9ACTN</name>
<comment type="caution">
    <text evidence="2">The sequence shown here is derived from an EMBL/GenBank/DDBJ whole genome shotgun (WGS) entry which is preliminary data.</text>
</comment>
<keyword evidence="3" id="KW-1185">Reference proteome</keyword>
<keyword evidence="1" id="KW-0732">Signal</keyword>
<dbReference type="PROSITE" id="PS51257">
    <property type="entry name" value="PROKAR_LIPOPROTEIN"/>
    <property type="match status" value="1"/>
</dbReference>